<evidence type="ECO:0000256" key="3">
    <source>
        <dbReference type="ARBA" id="ARBA00022643"/>
    </source>
</evidence>
<dbReference type="InterPro" id="IPR013785">
    <property type="entry name" value="Aldolase_TIM"/>
</dbReference>
<dbReference type="PROSITE" id="PS01136">
    <property type="entry name" value="UPF0034"/>
    <property type="match status" value="1"/>
</dbReference>
<accession>A0AAW5GKR2</accession>
<comment type="caution">
    <text evidence="8">The sequence shown here is derived from an EMBL/GenBank/DDBJ whole genome shotgun (WGS) entry which is preliminary data.</text>
</comment>
<evidence type="ECO:0000256" key="6">
    <source>
        <dbReference type="ARBA" id="ARBA00023002"/>
    </source>
</evidence>
<dbReference type="InterPro" id="IPR018517">
    <property type="entry name" value="tRNA_hU_synthase_CS"/>
</dbReference>
<dbReference type="PANTHER" id="PTHR45846:SF1">
    <property type="entry name" value="TRNA-DIHYDROURIDINE(47) SYNTHASE [NAD(P)(+)]-LIKE"/>
    <property type="match status" value="1"/>
</dbReference>
<evidence type="ECO:0000256" key="4">
    <source>
        <dbReference type="ARBA" id="ARBA00022694"/>
    </source>
</evidence>
<dbReference type="GO" id="GO:0003723">
    <property type="term" value="F:RNA binding"/>
    <property type="evidence" value="ECO:0007669"/>
    <property type="project" value="TreeGrafter"/>
</dbReference>
<feature type="non-terminal residue" evidence="8">
    <location>
        <position position="192"/>
    </location>
</feature>
<gene>
    <name evidence="8" type="ORF">EXT53_22395</name>
</gene>
<dbReference type="EMBL" id="SGPY01000054">
    <property type="protein sequence ID" value="MCL6371287.1"/>
    <property type="molecule type" value="Genomic_DNA"/>
</dbReference>
<evidence type="ECO:0000313" key="9">
    <source>
        <dbReference type="Proteomes" id="UP001057360"/>
    </source>
</evidence>
<dbReference type="GO" id="GO:0050660">
    <property type="term" value="F:flavin adenine dinucleotide binding"/>
    <property type="evidence" value="ECO:0007669"/>
    <property type="project" value="InterPro"/>
</dbReference>
<dbReference type="Pfam" id="PF01207">
    <property type="entry name" value="Dus"/>
    <property type="match status" value="1"/>
</dbReference>
<proteinExistence type="predicted"/>
<keyword evidence="3" id="KW-0288">FMN</keyword>
<dbReference type="CDD" id="cd02801">
    <property type="entry name" value="DUS_like_FMN"/>
    <property type="match status" value="1"/>
</dbReference>
<dbReference type="Proteomes" id="UP001057360">
    <property type="component" value="Unassembled WGS sequence"/>
</dbReference>
<evidence type="ECO:0000256" key="5">
    <source>
        <dbReference type="ARBA" id="ARBA00022857"/>
    </source>
</evidence>
<evidence type="ECO:0000259" key="7">
    <source>
        <dbReference type="Pfam" id="PF01207"/>
    </source>
</evidence>
<keyword evidence="2" id="KW-0285">Flavoprotein</keyword>
<dbReference type="AlphaFoldDB" id="A0AAW5GKR2"/>
<organism evidence="8 9">
    <name type="scientific">Pectobacterium polaris</name>
    <dbReference type="NCBI Taxonomy" id="2042057"/>
    <lineage>
        <taxon>Bacteria</taxon>
        <taxon>Pseudomonadati</taxon>
        <taxon>Pseudomonadota</taxon>
        <taxon>Gammaproteobacteria</taxon>
        <taxon>Enterobacterales</taxon>
        <taxon>Pectobacteriaceae</taxon>
        <taxon>Pectobacterium</taxon>
    </lineage>
</organism>
<dbReference type="GO" id="GO:0017150">
    <property type="term" value="F:tRNA dihydrouridine synthase activity"/>
    <property type="evidence" value="ECO:0007669"/>
    <property type="project" value="InterPro"/>
</dbReference>
<keyword evidence="5" id="KW-0521">NADP</keyword>
<dbReference type="Gene3D" id="3.20.20.70">
    <property type="entry name" value="Aldolase class I"/>
    <property type="match status" value="1"/>
</dbReference>
<dbReference type="InterPro" id="IPR035587">
    <property type="entry name" value="DUS-like_FMN-bd"/>
</dbReference>
<sequence>NSEWALPKAHVSEYPGFGVQIACSKAWQAAKAAEALACHTDGHVSEINLNSGCPIDLLYRQGSGSALLDNPARMIRCLNAMNYVSGEIPITVKIRTGTKDDHPVAEGLVRRLVYETDVSAITLHGRSRQQRYTKMADWDYISRVADNLRTCEEEYAEKAERERSQRIQFVGNGDVNNFEDWYKHLDSNDAID</sequence>
<dbReference type="SUPFAM" id="SSF51395">
    <property type="entry name" value="FMN-linked oxidoreductases"/>
    <property type="match status" value="1"/>
</dbReference>
<protein>
    <submittedName>
        <fullName evidence="8">tRNA-dihydrouridine synthase family protein</fullName>
    </submittedName>
</protein>
<dbReference type="PANTHER" id="PTHR45846">
    <property type="entry name" value="TRNA-DIHYDROURIDINE(47) SYNTHASE [NAD(P)(+)]-LIKE"/>
    <property type="match status" value="1"/>
</dbReference>
<evidence type="ECO:0000313" key="8">
    <source>
        <dbReference type="EMBL" id="MCL6371287.1"/>
    </source>
</evidence>
<name>A0AAW5GKR2_9GAMM</name>
<feature type="non-terminal residue" evidence="8">
    <location>
        <position position="1"/>
    </location>
</feature>
<keyword evidence="6" id="KW-0560">Oxidoreductase</keyword>
<reference evidence="8" key="1">
    <citation type="submission" date="2019-02" db="EMBL/GenBank/DDBJ databases">
        <title>New Zealand Erwinia strains with phe-tRNA free attachment sites.</title>
        <authorList>
            <person name="Nunes-Leite L."/>
            <person name="Pitman A.R."/>
        </authorList>
    </citation>
    <scope>NUCLEOTIDE SEQUENCE</scope>
    <source>
        <strain evidence="8">Ec-140</strain>
    </source>
</reference>
<comment type="cofactor">
    <cofactor evidence="1">
        <name>FMN</name>
        <dbReference type="ChEBI" id="CHEBI:58210"/>
    </cofactor>
</comment>
<feature type="domain" description="DUS-like FMN-binding" evidence="7">
    <location>
        <begin position="19"/>
        <end position="187"/>
    </location>
</feature>
<evidence type="ECO:0000256" key="1">
    <source>
        <dbReference type="ARBA" id="ARBA00001917"/>
    </source>
</evidence>
<evidence type="ECO:0000256" key="2">
    <source>
        <dbReference type="ARBA" id="ARBA00022630"/>
    </source>
</evidence>
<keyword evidence="4" id="KW-0819">tRNA processing</keyword>